<evidence type="ECO:0000313" key="2">
    <source>
        <dbReference type="Proteomes" id="UP001516400"/>
    </source>
</evidence>
<dbReference type="AlphaFoldDB" id="A0ABD2N1U7"/>
<organism evidence="1 2">
    <name type="scientific">Cryptolaemus montrouzieri</name>
    <dbReference type="NCBI Taxonomy" id="559131"/>
    <lineage>
        <taxon>Eukaryota</taxon>
        <taxon>Metazoa</taxon>
        <taxon>Ecdysozoa</taxon>
        <taxon>Arthropoda</taxon>
        <taxon>Hexapoda</taxon>
        <taxon>Insecta</taxon>
        <taxon>Pterygota</taxon>
        <taxon>Neoptera</taxon>
        <taxon>Endopterygota</taxon>
        <taxon>Coleoptera</taxon>
        <taxon>Polyphaga</taxon>
        <taxon>Cucujiformia</taxon>
        <taxon>Coccinelloidea</taxon>
        <taxon>Coccinellidae</taxon>
        <taxon>Scymninae</taxon>
        <taxon>Scymnini</taxon>
        <taxon>Cryptolaemus</taxon>
    </lineage>
</organism>
<protein>
    <recommendedName>
        <fullName evidence="3">Endonuclease/exonuclease/phosphatase domain-containing protein</fullName>
    </recommendedName>
</protein>
<evidence type="ECO:0000313" key="1">
    <source>
        <dbReference type="EMBL" id="KAL3272397.1"/>
    </source>
</evidence>
<name>A0ABD2N1U7_9CUCU</name>
<gene>
    <name evidence="1" type="ORF">HHI36_013874</name>
</gene>
<reference evidence="1 2" key="1">
    <citation type="journal article" date="2021" name="BMC Biol.">
        <title>Horizontally acquired antibacterial genes associated with adaptive radiation of ladybird beetles.</title>
        <authorList>
            <person name="Li H.S."/>
            <person name="Tang X.F."/>
            <person name="Huang Y.H."/>
            <person name="Xu Z.Y."/>
            <person name="Chen M.L."/>
            <person name="Du X.Y."/>
            <person name="Qiu B.Y."/>
            <person name="Chen P.T."/>
            <person name="Zhang W."/>
            <person name="Slipinski A."/>
            <person name="Escalona H.E."/>
            <person name="Waterhouse R.M."/>
            <person name="Zwick A."/>
            <person name="Pang H."/>
        </authorList>
    </citation>
    <scope>NUCLEOTIDE SEQUENCE [LARGE SCALE GENOMIC DNA]</scope>
    <source>
        <strain evidence="1">SYSU2018</strain>
    </source>
</reference>
<accession>A0ABD2N1U7</accession>
<keyword evidence="2" id="KW-1185">Reference proteome</keyword>
<comment type="caution">
    <text evidence="1">The sequence shown here is derived from an EMBL/GenBank/DDBJ whole genome shotgun (WGS) entry which is preliminary data.</text>
</comment>
<proteinExistence type="predicted"/>
<dbReference type="Proteomes" id="UP001516400">
    <property type="component" value="Unassembled WGS sequence"/>
</dbReference>
<evidence type="ECO:0008006" key="3">
    <source>
        <dbReference type="Google" id="ProtNLM"/>
    </source>
</evidence>
<dbReference type="EMBL" id="JABFTP020000062">
    <property type="protein sequence ID" value="KAL3272397.1"/>
    <property type="molecule type" value="Genomic_DNA"/>
</dbReference>
<feature type="non-terminal residue" evidence="1">
    <location>
        <position position="1"/>
    </location>
</feature>
<feature type="non-terminal residue" evidence="1">
    <location>
        <position position="151"/>
    </location>
</feature>
<sequence>SITRRKNSIHGGFLILAREGIICQKLETVNELSIEKHAEIVAICDTVTNILVIYIYRSPLGDLRVHRATGQSYKSNSSKDEEQCRILVMGDLNEPVQSKTSRPTRGQDYSWIVWIRKVFRDLDSLDKENGYFFTNDANRVILLTSNPGTIL</sequence>